<name>A0A223LKW3_ECOLX</name>
<evidence type="ECO:0008006" key="2">
    <source>
        <dbReference type="Google" id="ProtNLM"/>
    </source>
</evidence>
<proteinExistence type="predicted"/>
<sequence length="369" mass="43252">MKLEINSNIALELFKKKEFRKIIDDFLAGFDNQPIYETGKKILDDHIKLLDITLRTCLMINDSMSFCKILEKFGHLSALSHFSAANSFFNSNPQEAWYFLSNASSYNNKHHGFWSLGLNSIPRHQNWFSYNQHDIKGKITTNLKGDSFANSAFVFSSNSGYFNKYFEYSYSTLCKTNENKIFVYHIINPDEETETLVAKYKNNKNINFNFEYTSEENKRKDYYASQRFYIAYEALNILNVPVFIFDIDTLFLKNTDHLFIDDKWSTDLLGIKISPNVELPWQKIAAGAIYIPNNNTGRDYLKRVCSFISMINKNTTHSNLWWIDQNALFFALTDMNLNQYQKWTGVLLNKFLSYPKILENKETFFKNNS</sequence>
<organism evidence="1">
    <name type="scientific">Escherichia coli</name>
    <dbReference type="NCBI Taxonomy" id="562"/>
    <lineage>
        <taxon>Bacteria</taxon>
        <taxon>Pseudomonadati</taxon>
        <taxon>Pseudomonadota</taxon>
        <taxon>Gammaproteobacteria</taxon>
        <taxon>Enterobacterales</taxon>
        <taxon>Enterobacteriaceae</taxon>
        <taxon>Escherichia</taxon>
    </lineage>
</organism>
<accession>A0A223LKW3</accession>
<keyword evidence="1" id="KW-0614">Plasmid</keyword>
<dbReference type="RefSeq" id="WP_032180195.1">
    <property type="nucleotide sequence ID" value="NZ_CBFGOW010000004.1"/>
</dbReference>
<dbReference type="EMBL" id="MF156714">
    <property type="protein sequence ID" value="ASU04665.1"/>
    <property type="molecule type" value="Genomic_DNA"/>
</dbReference>
<dbReference type="AlphaFoldDB" id="A0A223LKW3"/>
<geneLocation type="plasmid" evidence="1">
    <name>p61806-dfrA</name>
</geneLocation>
<evidence type="ECO:0000313" key="1">
    <source>
        <dbReference type="EMBL" id="ASU04665.1"/>
    </source>
</evidence>
<protein>
    <recommendedName>
        <fullName evidence="2">Nucleotide-diphospho-sugar transferase domain-containing protein</fullName>
    </recommendedName>
</protein>
<reference evidence="1" key="1">
    <citation type="submission" date="2017-05" db="EMBL/GenBank/DDBJ databases">
        <title>Complete sequence of p61806-dfrA.</title>
        <authorList>
            <person name="Li P."/>
            <person name="Feng J."/>
            <person name="Zeng L."/>
            <person name="Jiang X."/>
            <person name="Zhan Z."/>
            <person name="Luo W."/>
            <person name="Wang J."/>
            <person name="Zhou D."/>
        </authorList>
    </citation>
    <scope>NUCLEOTIDE SEQUENCE</scope>
    <source>
        <strain evidence="1">15061806</strain>
        <plasmid evidence="1">p61806-dfrA</plasmid>
    </source>
</reference>